<sequence>MFLYLNAVIGFLWNCAPFMIALASFVTYVLMDEENILDASTAFVSLTLLNMIRFTLILLPELISNIVQTRVSLVRLNRFLVSEEVDPNCVGELVGEEDEAISMDDTSLSWSRSSDPILKDIRLHVKKGQLVAVVGQVGTGKSSLLLALLGEMYKLTGFINLNGSVAYVPQQAWIQNCTVRQNILLKSSLNNKCYQELLDACSLRSDLSMLPGGDLTEIGEKGVNLSGGQKQRISLARAVYQNTDVYLLDDPLSAVDSHVAKHIFRHVIGPKGLLQQKTRLLVTHNLSVLPEVDHIVVMRDGSVEESGSYDELMKKKGVFAELVVQNLANDEQKESIFEDKET</sequence>
<dbReference type="InterPro" id="IPR017871">
    <property type="entry name" value="ABC_transporter-like_CS"/>
</dbReference>
<dbReference type="PROSITE" id="PS50893">
    <property type="entry name" value="ABC_TRANSPORTER_2"/>
    <property type="match status" value="1"/>
</dbReference>
<dbReference type="PANTHER" id="PTHR24223:SF443">
    <property type="entry name" value="MULTIDRUG-RESISTANCE LIKE PROTEIN 1, ISOFORM I"/>
    <property type="match status" value="1"/>
</dbReference>
<dbReference type="InterPro" id="IPR003593">
    <property type="entry name" value="AAA+_ATPase"/>
</dbReference>
<dbReference type="GeneID" id="106473677"/>
<keyword evidence="3" id="KW-0677">Repeat</keyword>
<keyword evidence="4" id="KW-0547">Nucleotide-binding</keyword>
<evidence type="ECO:0000259" key="9">
    <source>
        <dbReference type="PROSITE" id="PS50893"/>
    </source>
</evidence>
<name>A0ABM1TPI0_LIMPO</name>
<feature type="transmembrane region" description="Helical" evidence="8">
    <location>
        <begin position="7"/>
        <end position="30"/>
    </location>
</feature>
<evidence type="ECO:0000256" key="2">
    <source>
        <dbReference type="ARBA" id="ARBA00022692"/>
    </source>
</evidence>
<dbReference type="InterPro" id="IPR050173">
    <property type="entry name" value="ABC_transporter_C-like"/>
</dbReference>
<evidence type="ECO:0000313" key="11">
    <source>
        <dbReference type="RefSeq" id="XP_022257786.1"/>
    </source>
</evidence>
<dbReference type="InterPro" id="IPR003439">
    <property type="entry name" value="ABC_transporter-like_ATP-bd"/>
</dbReference>
<dbReference type="CDD" id="cd03250">
    <property type="entry name" value="ABCC_MRP_domain1"/>
    <property type="match status" value="1"/>
</dbReference>
<reference evidence="11" key="1">
    <citation type="submission" date="2025-08" db="UniProtKB">
        <authorList>
            <consortium name="RefSeq"/>
        </authorList>
    </citation>
    <scope>IDENTIFICATION</scope>
    <source>
        <tissue evidence="11">Muscle</tissue>
    </source>
</reference>
<evidence type="ECO:0000256" key="3">
    <source>
        <dbReference type="ARBA" id="ARBA00022737"/>
    </source>
</evidence>
<dbReference type="SUPFAM" id="SSF52540">
    <property type="entry name" value="P-loop containing nucleoside triphosphate hydrolases"/>
    <property type="match status" value="1"/>
</dbReference>
<dbReference type="PROSITE" id="PS00211">
    <property type="entry name" value="ABC_TRANSPORTER_1"/>
    <property type="match status" value="1"/>
</dbReference>
<evidence type="ECO:0000256" key="7">
    <source>
        <dbReference type="ARBA" id="ARBA00023136"/>
    </source>
</evidence>
<dbReference type="Gene3D" id="3.40.50.300">
    <property type="entry name" value="P-loop containing nucleotide triphosphate hydrolases"/>
    <property type="match status" value="1"/>
</dbReference>
<keyword evidence="10" id="KW-1185">Reference proteome</keyword>
<gene>
    <name evidence="11" type="primary">LOC106473677</name>
</gene>
<proteinExistence type="predicted"/>
<dbReference type="InterPro" id="IPR027417">
    <property type="entry name" value="P-loop_NTPase"/>
</dbReference>
<dbReference type="InterPro" id="IPR036640">
    <property type="entry name" value="ABC1_TM_sf"/>
</dbReference>
<feature type="domain" description="ABC transporter" evidence="9">
    <location>
        <begin position="101"/>
        <end position="325"/>
    </location>
</feature>
<keyword evidence="2 8" id="KW-0812">Transmembrane</keyword>
<evidence type="ECO:0000256" key="6">
    <source>
        <dbReference type="ARBA" id="ARBA00022989"/>
    </source>
</evidence>
<dbReference type="RefSeq" id="XP_022257786.1">
    <property type="nucleotide sequence ID" value="XM_022402078.1"/>
</dbReference>
<evidence type="ECO:0000256" key="5">
    <source>
        <dbReference type="ARBA" id="ARBA00022840"/>
    </source>
</evidence>
<evidence type="ECO:0000256" key="8">
    <source>
        <dbReference type="SAM" id="Phobius"/>
    </source>
</evidence>
<keyword evidence="6 8" id="KW-1133">Transmembrane helix</keyword>
<protein>
    <submittedName>
        <fullName evidence="11">Canalicular multispecific organic anion transporter 2-like</fullName>
    </submittedName>
</protein>
<accession>A0ABM1TPI0</accession>
<organism evidence="10 11">
    <name type="scientific">Limulus polyphemus</name>
    <name type="common">Atlantic horseshoe crab</name>
    <dbReference type="NCBI Taxonomy" id="6850"/>
    <lineage>
        <taxon>Eukaryota</taxon>
        <taxon>Metazoa</taxon>
        <taxon>Ecdysozoa</taxon>
        <taxon>Arthropoda</taxon>
        <taxon>Chelicerata</taxon>
        <taxon>Merostomata</taxon>
        <taxon>Xiphosura</taxon>
        <taxon>Limulidae</taxon>
        <taxon>Limulus</taxon>
    </lineage>
</organism>
<dbReference type="Pfam" id="PF00005">
    <property type="entry name" value="ABC_tran"/>
    <property type="match status" value="1"/>
</dbReference>
<keyword evidence="7 8" id="KW-0472">Membrane</keyword>
<keyword evidence="5" id="KW-0067">ATP-binding</keyword>
<comment type="subcellular location">
    <subcellularLocation>
        <location evidence="1">Vacuole membrane</location>
        <topology evidence="1">Multi-pass membrane protein</topology>
    </subcellularLocation>
</comment>
<dbReference type="SMART" id="SM00382">
    <property type="entry name" value="AAA"/>
    <property type="match status" value="1"/>
</dbReference>
<evidence type="ECO:0000256" key="4">
    <source>
        <dbReference type="ARBA" id="ARBA00022741"/>
    </source>
</evidence>
<evidence type="ECO:0000313" key="10">
    <source>
        <dbReference type="Proteomes" id="UP000694941"/>
    </source>
</evidence>
<dbReference type="PANTHER" id="PTHR24223">
    <property type="entry name" value="ATP-BINDING CASSETTE SUB-FAMILY C"/>
    <property type="match status" value="1"/>
</dbReference>
<dbReference type="Gene3D" id="1.20.1560.10">
    <property type="entry name" value="ABC transporter type 1, transmembrane domain"/>
    <property type="match status" value="1"/>
</dbReference>
<evidence type="ECO:0000256" key="1">
    <source>
        <dbReference type="ARBA" id="ARBA00004128"/>
    </source>
</evidence>
<feature type="non-terminal residue" evidence="11">
    <location>
        <position position="342"/>
    </location>
</feature>
<dbReference type="Proteomes" id="UP000694941">
    <property type="component" value="Unplaced"/>
</dbReference>